<dbReference type="Proteomes" id="UP001165960">
    <property type="component" value="Unassembled WGS sequence"/>
</dbReference>
<sequence>MIPMKRFFLLLLVLGLLCATFSAESVSEQEYDDDEIAPIVPEKASPLGEKTPIAETADAKTASSKSN</sequence>
<protein>
    <submittedName>
        <fullName evidence="1">Uncharacterized protein</fullName>
    </submittedName>
</protein>
<accession>A0ACC2UD10</accession>
<comment type="caution">
    <text evidence="1">The sequence shown here is derived from an EMBL/GenBank/DDBJ whole genome shotgun (WGS) entry which is preliminary data.</text>
</comment>
<gene>
    <name evidence="1" type="ORF">DSO57_1023514</name>
</gene>
<evidence type="ECO:0000313" key="1">
    <source>
        <dbReference type="EMBL" id="KAJ9084526.1"/>
    </source>
</evidence>
<reference evidence="1" key="1">
    <citation type="submission" date="2022-04" db="EMBL/GenBank/DDBJ databases">
        <title>Genome of the entomopathogenic fungus Entomophthora muscae.</title>
        <authorList>
            <person name="Elya C."/>
            <person name="Lovett B.R."/>
            <person name="Lee E."/>
            <person name="Macias A.M."/>
            <person name="Hajek A.E."/>
            <person name="De Bivort B.L."/>
            <person name="Kasson M.T."/>
            <person name="De Fine Licht H.H."/>
            <person name="Stajich J.E."/>
        </authorList>
    </citation>
    <scope>NUCLEOTIDE SEQUENCE</scope>
    <source>
        <strain evidence="1">Berkeley</strain>
    </source>
</reference>
<keyword evidence="2" id="KW-1185">Reference proteome</keyword>
<organism evidence="1 2">
    <name type="scientific">Entomophthora muscae</name>
    <dbReference type="NCBI Taxonomy" id="34485"/>
    <lineage>
        <taxon>Eukaryota</taxon>
        <taxon>Fungi</taxon>
        <taxon>Fungi incertae sedis</taxon>
        <taxon>Zoopagomycota</taxon>
        <taxon>Entomophthoromycotina</taxon>
        <taxon>Entomophthoromycetes</taxon>
        <taxon>Entomophthorales</taxon>
        <taxon>Entomophthoraceae</taxon>
        <taxon>Entomophthora</taxon>
    </lineage>
</organism>
<evidence type="ECO:0000313" key="2">
    <source>
        <dbReference type="Proteomes" id="UP001165960"/>
    </source>
</evidence>
<name>A0ACC2UD10_9FUNG</name>
<proteinExistence type="predicted"/>
<dbReference type="EMBL" id="QTSX02000833">
    <property type="protein sequence ID" value="KAJ9084526.1"/>
    <property type="molecule type" value="Genomic_DNA"/>
</dbReference>